<proteinExistence type="predicted"/>
<dbReference type="EMBL" id="JABMCE010000086">
    <property type="protein sequence ID" value="NUU15605.1"/>
    <property type="molecule type" value="Genomic_DNA"/>
</dbReference>
<dbReference type="InterPro" id="IPR002575">
    <property type="entry name" value="Aminoglycoside_PTrfase"/>
</dbReference>
<name>A0ABX2MF73_9MICO</name>
<dbReference type="Proteomes" id="UP000573001">
    <property type="component" value="Unassembled WGS sequence"/>
</dbReference>
<feature type="domain" description="Aminoglycoside phosphotransferase" evidence="1">
    <location>
        <begin position="26"/>
        <end position="228"/>
    </location>
</feature>
<dbReference type="Gene3D" id="3.90.1200.10">
    <property type="match status" value="1"/>
</dbReference>
<organism evidence="2 3">
    <name type="scientific">Curtobacterium pusillum</name>
    <dbReference type="NCBI Taxonomy" id="69373"/>
    <lineage>
        <taxon>Bacteria</taxon>
        <taxon>Bacillati</taxon>
        <taxon>Actinomycetota</taxon>
        <taxon>Actinomycetes</taxon>
        <taxon>Micrococcales</taxon>
        <taxon>Microbacteriaceae</taxon>
        <taxon>Curtobacterium</taxon>
    </lineage>
</organism>
<dbReference type="RefSeq" id="WP_175353046.1">
    <property type="nucleotide sequence ID" value="NZ_BAAAWQ010000001.1"/>
</dbReference>
<protein>
    <submittedName>
        <fullName evidence="2">Aminoglycoside phosphotransferase family protein</fullName>
    </submittedName>
</protein>
<evidence type="ECO:0000259" key="1">
    <source>
        <dbReference type="Pfam" id="PF01636"/>
    </source>
</evidence>
<evidence type="ECO:0000313" key="3">
    <source>
        <dbReference type="Proteomes" id="UP000573001"/>
    </source>
</evidence>
<comment type="caution">
    <text evidence="2">The sequence shown here is derived from an EMBL/GenBank/DDBJ whole genome shotgun (WGS) entry which is preliminary data.</text>
</comment>
<keyword evidence="3" id="KW-1185">Reference proteome</keyword>
<reference evidence="2 3" key="1">
    <citation type="submission" date="2020-05" db="EMBL/GenBank/DDBJ databases">
        <title>Genome Sequencing of Type Strains.</title>
        <authorList>
            <person name="Lemaire J.F."/>
            <person name="Inderbitzin P."/>
            <person name="Gregorio O.A."/>
            <person name="Collins S.B."/>
            <person name="Wespe N."/>
            <person name="Knight-Connoni V."/>
        </authorList>
    </citation>
    <scope>NUCLEOTIDE SEQUENCE [LARGE SCALE GENOMIC DNA]</scope>
    <source>
        <strain evidence="2 3">ATCC 19096</strain>
    </source>
</reference>
<dbReference type="Pfam" id="PF01636">
    <property type="entry name" value="APH"/>
    <property type="match status" value="1"/>
</dbReference>
<accession>A0ABX2MF73</accession>
<sequence length="286" mass="30875">MDQLTSPALVAAAADLLGRPLVLDRELTGGQHARTLLVSGDVDHADHADHAVVRAFPRSDDAVVRELAVLHRLRPLGRLAPRLLAHGETDGHPLIVTEALPGGPPAADLDPVVIGEQMGAALAAIHRLDPAGLPDDVRRPTLRAGRLAALAHEAWREADLERVLTHGDFWSGNTLWEGDRLSGVVDWSGARSAPRGVDLAWCRQDLVLLGSASAADRFLAAYEAAAGRRVPDVRAWDVIAAARADTYVETWAPNYAGVGRPEIDGRVLRQRFDAWVRSLIGDRILR</sequence>
<dbReference type="InterPro" id="IPR011009">
    <property type="entry name" value="Kinase-like_dom_sf"/>
</dbReference>
<dbReference type="SUPFAM" id="SSF56112">
    <property type="entry name" value="Protein kinase-like (PK-like)"/>
    <property type="match status" value="1"/>
</dbReference>
<dbReference type="InterPro" id="IPR051678">
    <property type="entry name" value="AGP_Transferase"/>
</dbReference>
<evidence type="ECO:0000313" key="2">
    <source>
        <dbReference type="EMBL" id="NUU15605.1"/>
    </source>
</evidence>
<dbReference type="PANTHER" id="PTHR21310">
    <property type="entry name" value="AMINOGLYCOSIDE PHOSPHOTRANSFERASE-RELATED-RELATED"/>
    <property type="match status" value="1"/>
</dbReference>
<gene>
    <name evidence="2" type="ORF">HP507_17385</name>
</gene>